<dbReference type="Pfam" id="PF03374">
    <property type="entry name" value="ANT"/>
    <property type="match status" value="1"/>
</dbReference>
<dbReference type="InterPro" id="IPR005039">
    <property type="entry name" value="Ant_C"/>
</dbReference>
<reference evidence="2 3" key="1">
    <citation type="submission" date="2018-07" db="EMBL/GenBank/DDBJ databases">
        <title>Genome sequences of six Lactobacillus spp. isolated from bumble bee guts.</title>
        <authorList>
            <person name="Motta E.V.S."/>
            <person name="Moran N.A."/>
        </authorList>
    </citation>
    <scope>NUCLEOTIDE SEQUENCE [LARGE SCALE GENOMIC DNA]</scope>
    <source>
        <strain evidence="2 3">BI-4G</strain>
    </source>
</reference>
<evidence type="ECO:0000313" key="3">
    <source>
        <dbReference type="Proteomes" id="UP000283380"/>
    </source>
</evidence>
<sequence>MNRKTLVNLTKTAKMLKIKRNDFINWLLETKYLYRDAHSDLMPFAQYNNKYFEVKESRQGYPQTLVTPAGREAFNLLLNHEKELQA</sequence>
<evidence type="ECO:0000259" key="1">
    <source>
        <dbReference type="Pfam" id="PF03374"/>
    </source>
</evidence>
<dbReference type="EMBL" id="QOCU01000001">
    <property type="protein sequence ID" value="RHW53389.1"/>
    <property type="molecule type" value="Genomic_DNA"/>
</dbReference>
<evidence type="ECO:0000313" key="2">
    <source>
        <dbReference type="EMBL" id="RHW53389.1"/>
    </source>
</evidence>
<feature type="domain" description="Antirepressor protein C-terminal" evidence="1">
    <location>
        <begin position="2"/>
        <end position="79"/>
    </location>
</feature>
<comment type="caution">
    <text evidence="2">The sequence shown here is derived from an EMBL/GenBank/DDBJ whole genome shotgun (WGS) entry which is preliminary data.</text>
</comment>
<organism evidence="2 3">
    <name type="scientific">Lactobacillus bombicola</name>
    <dbReference type="NCBI Taxonomy" id="1505723"/>
    <lineage>
        <taxon>Bacteria</taxon>
        <taxon>Bacillati</taxon>
        <taxon>Bacillota</taxon>
        <taxon>Bacilli</taxon>
        <taxon>Lactobacillales</taxon>
        <taxon>Lactobacillaceae</taxon>
        <taxon>Lactobacillus</taxon>
    </lineage>
</organism>
<protein>
    <recommendedName>
        <fullName evidence="1">Antirepressor protein C-terminal domain-containing protein</fullName>
    </recommendedName>
</protein>
<dbReference type="Proteomes" id="UP000283380">
    <property type="component" value="Unassembled WGS sequence"/>
</dbReference>
<proteinExistence type="predicted"/>
<accession>A0ABX9LYG6</accession>
<name>A0ABX9LYG6_9LACO</name>
<keyword evidence="3" id="KW-1185">Reference proteome</keyword>
<gene>
    <name evidence="2" type="ORF">DS834_00145</name>
</gene>